<dbReference type="SMART" id="SM00100">
    <property type="entry name" value="cNMP"/>
    <property type="match status" value="2"/>
</dbReference>
<evidence type="ECO:0000313" key="3">
    <source>
        <dbReference type="EMBL" id="VAW90671.1"/>
    </source>
</evidence>
<dbReference type="PRINTS" id="PR00103">
    <property type="entry name" value="CAMPKINASE"/>
</dbReference>
<accession>A0A3B0ZGD8</accession>
<dbReference type="AlphaFoldDB" id="A0A3B0ZGD8"/>
<name>A0A3B0ZGD8_9ZZZZ</name>
<dbReference type="SUPFAM" id="SSF52821">
    <property type="entry name" value="Rhodanese/Cell cycle control phosphatase"/>
    <property type="match status" value="1"/>
</dbReference>
<proteinExistence type="predicted"/>
<evidence type="ECO:0008006" key="4">
    <source>
        <dbReference type="Google" id="ProtNLM"/>
    </source>
</evidence>
<dbReference type="PANTHER" id="PTHR11635">
    <property type="entry name" value="CAMP-DEPENDENT PROTEIN KINASE REGULATORY CHAIN"/>
    <property type="match status" value="1"/>
</dbReference>
<dbReference type="EMBL" id="UOFR01000003">
    <property type="protein sequence ID" value="VAW90671.1"/>
    <property type="molecule type" value="Genomic_DNA"/>
</dbReference>
<dbReference type="SUPFAM" id="SSF51206">
    <property type="entry name" value="cAMP-binding domain-like"/>
    <property type="match status" value="2"/>
</dbReference>
<organism evidence="3">
    <name type="scientific">hydrothermal vent metagenome</name>
    <dbReference type="NCBI Taxonomy" id="652676"/>
    <lineage>
        <taxon>unclassified sequences</taxon>
        <taxon>metagenomes</taxon>
        <taxon>ecological metagenomes</taxon>
    </lineage>
</organism>
<dbReference type="Gene3D" id="2.60.120.10">
    <property type="entry name" value="Jelly Rolls"/>
    <property type="match status" value="2"/>
</dbReference>
<dbReference type="InterPro" id="IPR001763">
    <property type="entry name" value="Rhodanese-like_dom"/>
</dbReference>
<dbReference type="GO" id="GO:0004862">
    <property type="term" value="F:cAMP-dependent protein kinase inhibitor activity"/>
    <property type="evidence" value="ECO:0007669"/>
    <property type="project" value="TreeGrafter"/>
</dbReference>
<dbReference type="CDD" id="cd00038">
    <property type="entry name" value="CAP_ED"/>
    <property type="match status" value="2"/>
</dbReference>
<feature type="domain" description="Cyclic nucleotide-binding" evidence="1">
    <location>
        <begin position="23"/>
        <end position="120"/>
    </location>
</feature>
<dbReference type="PROSITE" id="PS50042">
    <property type="entry name" value="CNMP_BINDING_3"/>
    <property type="match status" value="2"/>
</dbReference>
<dbReference type="InterPro" id="IPR050503">
    <property type="entry name" value="cAMP-dep_PK_reg_su-like"/>
</dbReference>
<dbReference type="Pfam" id="PF00581">
    <property type="entry name" value="Rhodanese"/>
    <property type="match status" value="1"/>
</dbReference>
<reference evidence="3" key="1">
    <citation type="submission" date="2018-06" db="EMBL/GenBank/DDBJ databases">
        <authorList>
            <person name="Zhirakovskaya E."/>
        </authorList>
    </citation>
    <scope>NUCLEOTIDE SEQUENCE</scope>
</reference>
<dbReference type="InterPro" id="IPR036873">
    <property type="entry name" value="Rhodanese-like_dom_sf"/>
</dbReference>
<feature type="domain" description="Rhodanese" evidence="2">
    <location>
        <begin position="273"/>
        <end position="353"/>
    </location>
</feature>
<dbReference type="PANTHER" id="PTHR11635:SF152">
    <property type="entry name" value="CAMP-DEPENDENT PROTEIN KINASE TYPE I REGULATORY SUBUNIT-RELATED"/>
    <property type="match status" value="1"/>
</dbReference>
<dbReference type="GO" id="GO:0005829">
    <property type="term" value="C:cytosol"/>
    <property type="evidence" value="ECO:0007669"/>
    <property type="project" value="TreeGrafter"/>
</dbReference>
<dbReference type="CDD" id="cd00158">
    <property type="entry name" value="RHOD"/>
    <property type="match status" value="1"/>
</dbReference>
<dbReference type="GO" id="GO:0005952">
    <property type="term" value="C:cAMP-dependent protein kinase complex"/>
    <property type="evidence" value="ECO:0007669"/>
    <property type="project" value="InterPro"/>
</dbReference>
<sequence>MRLAQKTTLLSRPRTDQLARFVPLKTLDADRLYDLSQHARMITLPERSRIFLHGDLDSNVIFLLKGTVTLKNKNEEIVIHAGEANAFMSLDPHQPRSFTAKANTEITLIYIERNLLDILLTWDPYAGYQVNEINDQTTYYDKNDWMLTILKSSIFQKIPPIKIQVMFQKVETIVKKADDIVFSQGDEGDYFYLIKSGRCQVIRDTGYEKEKKIELAAGSSFGEEALLSKSPRNATVKMLDDSVLLRLTKEDFDDLFVSPVIESLDFAQAEALHAHGAQWIDVRQAEEYNTNFIPESINIPLNRIRESLDKISIGDPCIVYCDTGQRSACAAYLLNAYGYEAYVLDGGIQKLDELLI</sequence>
<gene>
    <name evidence="3" type="ORF">MNBD_GAMMA21-1751</name>
</gene>
<evidence type="ECO:0000259" key="2">
    <source>
        <dbReference type="PROSITE" id="PS50206"/>
    </source>
</evidence>
<protein>
    <recommendedName>
        <fullName evidence="4">Cyclic nucleotide-binding protein</fullName>
    </recommendedName>
</protein>
<dbReference type="InterPro" id="IPR014710">
    <property type="entry name" value="RmlC-like_jellyroll"/>
</dbReference>
<dbReference type="Pfam" id="PF00027">
    <property type="entry name" value="cNMP_binding"/>
    <property type="match status" value="1"/>
</dbReference>
<dbReference type="InterPro" id="IPR018490">
    <property type="entry name" value="cNMP-bd_dom_sf"/>
</dbReference>
<evidence type="ECO:0000259" key="1">
    <source>
        <dbReference type="PROSITE" id="PS50042"/>
    </source>
</evidence>
<dbReference type="GO" id="GO:0034236">
    <property type="term" value="F:protein kinase A catalytic subunit binding"/>
    <property type="evidence" value="ECO:0007669"/>
    <property type="project" value="TreeGrafter"/>
</dbReference>
<dbReference type="GO" id="GO:0030552">
    <property type="term" value="F:cAMP binding"/>
    <property type="evidence" value="ECO:0007669"/>
    <property type="project" value="TreeGrafter"/>
</dbReference>
<feature type="domain" description="Cyclic nucleotide-binding" evidence="1">
    <location>
        <begin position="154"/>
        <end position="256"/>
    </location>
</feature>
<dbReference type="InterPro" id="IPR000595">
    <property type="entry name" value="cNMP-bd_dom"/>
</dbReference>
<dbReference type="SMART" id="SM00450">
    <property type="entry name" value="RHOD"/>
    <property type="match status" value="1"/>
</dbReference>
<dbReference type="PROSITE" id="PS50206">
    <property type="entry name" value="RHODANESE_3"/>
    <property type="match status" value="1"/>
</dbReference>
<dbReference type="Gene3D" id="3.40.250.10">
    <property type="entry name" value="Rhodanese-like domain"/>
    <property type="match status" value="1"/>
</dbReference>